<dbReference type="PIRSF" id="PIRSF017479">
    <property type="entry name" value="TRAPP_I_complex_Trs31"/>
    <property type="match status" value="1"/>
</dbReference>
<sequence length="244" mass="26648">MSYATAQPHPRFSVLSSSSLSSAEHLSPVSSTRFSLPSAPSIATAGTPKPAARPATSIYDRPLNKTRAAEVSASAFAFLFSEVVQYTQKRVSGINDLERRLNTLGYRVGVRVLELMAWRAEATAKAPKRETRFLPALMSIHTQVWRAVFGRPADAIEKSVENADEYMIIDNDPPITRNVSVPRDMSQLSCSSFTAGVVEAVLDGLGFPARVTAHNTPTDQFPGRTTILIKLEKSVLDREEALKS</sequence>
<feature type="non-terminal residue" evidence="9">
    <location>
        <position position="1"/>
    </location>
</feature>
<dbReference type="GO" id="GO:1990070">
    <property type="term" value="C:TRAPPI protein complex"/>
    <property type="evidence" value="ECO:0007669"/>
    <property type="project" value="TreeGrafter"/>
</dbReference>
<dbReference type="GO" id="GO:1990071">
    <property type="term" value="C:TRAPPII protein complex"/>
    <property type="evidence" value="ECO:0007669"/>
    <property type="project" value="TreeGrafter"/>
</dbReference>
<dbReference type="STRING" id="742152.A0A2H3J974"/>
<dbReference type="InterPro" id="IPR024096">
    <property type="entry name" value="NO_sig/Golgi_transp_ligand-bd"/>
</dbReference>
<evidence type="ECO:0000256" key="7">
    <source>
        <dbReference type="ARBA" id="ARBA00023034"/>
    </source>
</evidence>
<dbReference type="GO" id="GO:1990072">
    <property type="term" value="C:TRAPPIII protein complex"/>
    <property type="evidence" value="ECO:0007669"/>
    <property type="project" value="TreeGrafter"/>
</dbReference>
<dbReference type="CDD" id="cd14943">
    <property type="entry name" value="TRAPPC5_Trs31"/>
    <property type="match status" value="1"/>
</dbReference>
<dbReference type="FunFam" id="3.30.1380.20:FF:000002">
    <property type="entry name" value="Trafficking protein particle complex subunit"/>
    <property type="match status" value="1"/>
</dbReference>
<dbReference type="SUPFAM" id="SSF111126">
    <property type="entry name" value="Ligand-binding domain in the NO signalling and Golgi transport"/>
    <property type="match status" value="1"/>
</dbReference>
<gene>
    <name evidence="9" type="ORF">WOLCODRAFT_21840</name>
</gene>
<evidence type="ECO:0000256" key="3">
    <source>
        <dbReference type="ARBA" id="ARBA00006218"/>
    </source>
</evidence>
<dbReference type="OMA" id="YMVKFDD"/>
<evidence type="ECO:0000313" key="10">
    <source>
        <dbReference type="Proteomes" id="UP000218811"/>
    </source>
</evidence>
<dbReference type="AlphaFoldDB" id="A0A2H3J974"/>
<evidence type="ECO:0000256" key="5">
    <source>
        <dbReference type="ARBA" id="ARBA00022824"/>
    </source>
</evidence>
<evidence type="ECO:0000256" key="2">
    <source>
        <dbReference type="ARBA" id="ARBA00004555"/>
    </source>
</evidence>
<reference evidence="9 10" key="1">
    <citation type="journal article" date="2012" name="Science">
        <title>The Paleozoic origin of enzymatic lignin decomposition reconstructed from 31 fungal genomes.</title>
        <authorList>
            <person name="Floudas D."/>
            <person name="Binder M."/>
            <person name="Riley R."/>
            <person name="Barry K."/>
            <person name="Blanchette R.A."/>
            <person name="Henrissat B."/>
            <person name="Martinez A.T."/>
            <person name="Otillar R."/>
            <person name="Spatafora J.W."/>
            <person name="Yadav J.S."/>
            <person name="Aerts A."/>
            <person name="Benoit I."/>
            <person name="Boyd A."/>
            <person name="Carlson A."/>
            <person name="Copeland A."/>
            <person name="Coutinho P.M."/>
            <person name="de Vries R.P."/>
            <person name="Ferreira P."/>
            <person name="Findley K."/>
            <person name="Foster B."/>
            <person name="Gaskell J."/>
            <person name="Glotzer D."/>
            <person name="Gorecki P."/>
            <person name="Heitman J."/>
            <person name="Hesse C."/>
            <person name="Hori C."/>
            <person name="Igarashi K."/>
            <person name="Jurgens J.A."/>
            <person name="Kallen N."/>
            <person name="Kersten P."/>
            <person name="Kohler A."/>
            <person name="Kuees U."/>
            <person name="Kumar T.K.A."/>
            <person name="Kuo A."/>
            <person name="LaButti K."/>
            <person name="Larrondo L.F."/>
            <person name="Lindquist E."/>
            <person name="Ling A."/>
            <person name="Lombard V."/>
            <person name="Lucas S."/>
            <person name="Lundell T."/>
            <person name="Martin R."/>
            <person name="McLaughlin D.J."/>
            <person name="Morgenstern I."/>
            <person name="Morin E."/>
            <person name="Murat C."/>
            <person name="Nagy L.G."/>
            <person name="Nolan M."/>
            <person name="Ohm R.A."/>
            <person name="Patyshakuliyeva A."/>
            <person name="Rokas A."/>
            <person name="Ruiz-Duenas F.J."/>
            <person name="Sabat G."/>
            <person name="Salamov A."/>
            <person name="Samejima M."/>
            <person name="Schmutz J."/>
            <person name="Slot J.C."/>
            <person name="St John F."/>
            <person name="Stenlid J."/>
            <person name="Sun H."/>
            <person name="Sun S."/>
            <person name="Syed K."/>
            <person name="Tsang A."/>
            <person name="Wiebenga A."/>
            <person name="Young D."/>
            <person name="Pisabarro A."/>
            <person name="Eastwood D.C."/>
            <person name="Martin F."/>
            <person name="Cullen D."/>
            <person name="Grigoriev I.V."/>
            <person name="Hibbett D.S."/>
        </authorList>
    </citation>
    <scope>NUCLEOTIDE SEQUENCE [LARGE SCALE GENOMIC DNA]</scope>
    <source>
        <strain evidence="9 10">MD-104</strain>
    </source>
</reference>
<evidence type="ECO:0000256" key="8">
    <source>
        <dbReference type="SAM" id="MobiDB-lite"/>
    </source>
</evidence>
<dbReference type="Pfam" id="PF04051">
    <property type="entry name" value="TRAPP"/>
    <property type="match status" value="1"/>
</dbReference>
<keyword evidence="7" id="KW-0333">Golgi apparatus</keyword>
<dbReference type="PANTHER" id="PTHR20902:SF0">
    <property type="entry name" value="TRAFFICKING PROTEIN PARTICLE COMPLEX SUBUNIT 5"/>
    <property type="match status" value="1"/>
</dbReference>
<keyword evidence="6" id="KW-0931">ER-Golgi transport</keyword>
<proteinExistence type="inferred from homology"/>
<protein>
    <submittedName>
        <fullName evidence="9">Transporter particle subunit trs31</fullName>
    </submittedName>
</protein>
<accession>A0A2H3J974</accession>
<keyword evidence="5" id="KW-0256">Endoplasmic reticulum</keyword>
<evidence type="ECO:0000256" key="4">
    <source>
        <dbReference type="ARBA" id="ARBA00022448"/>
    </source>
</evidence>
<keyword evidence="10" id="KW-1185">Reference proteome</keyword>
<dbReference type="OrthoDB" id="10254842at2759"/>
<dbReference type="GO" id="GO:0006888">
    <property type="term" value="P:endoplasmic reticulum to Golgi vesicle-mediated transport"/>
    <property type="evidence" value="ECO:0007669"/>
    <property type="project" value="TreeGrafter"/>
</dbReference>
<keyword evidence="4" id="KW-0813">Transport</keyword>
<dbReference type="GO" id="GO:0005783">
    <property type="term" value="C:endoplasmic reticulum"/>
    <property type="evidence" value="ECO:0007669"/>
    <property type="project" value="UniProtKB-SubCell"/>
</dbReference>
<comment type="similarity">
    <text evidence="3">Belongs to the TRAPP small subunits family. BET3 subfamily.</text>
</comment>
<dbReference type="Proteomes" id="UP000218811">
    <property type="component" value="Unassembled WGS sequence"/>
</dbReference>
<feature type="region of interest" description="Disordered" evidence="8">
    <location>
        <begin position="30"/>
        <end position="58"/>
    </location>
</feature>
<name>A0A2H3J974_WOLCO</name>
<dbReference type="PANTHER" id="PTHR20902">
    <property type="entry name" value="41-2 PROTEIN ANTIGEN-RELATED"/>
    <property type="match status" value="1"/>
</dbReference>
<dbReference type="Gene3D" id="3.30.1380.20">
    <property type="entry name" value="Trafficking protein particle complex subunit 3"/>
    <property type="match status" value="1"/>
</dbReference>
<dbReference type="EMBL" id="KB467831">
    <property type="protein sequence ID" value="PCH33204.1"/>
    <property type="molecule type" value="Genomic_DNA"/>
</dbReference>
<organism evidence="9 10">
    <name type="scientific">Wolfiporia cocos (strain MD-104)</name>
    <name type="common">Brown rot fungus</name>
    <dbReference type="NCBI Taxonomy" id="742152"/>
    <lineage>
        <taxon>Eukaryota</taxon>
        <taxon>Fungi</taxon>
        <taxon>Dikarya</taxon>
        <taxon>Basidiomycota</taxon>
        <taxon>Agaricomycotina</taxon>
        <taxon>Agaricomycetes</taxon>
        <taxon>Polyporales</taxon>
        <taxon>Phaeolaceae</taxon>
        <taxon>Wolfiporia</taxon>
    </lineage>
</organism>
<evidence type="ECO:0000313" key="9">
    <source>
        <dbReference type="EMBL" id="PCH33204.1"/>
    </source>
</evidence>
<evidence type="ECO:0000256" key="1">
    <source>
        <dbReference type="ARBA" id="ARBA00004240"/>
    </source>
</evidence>
<evidence type="ECO:0000256" key="6">
    <source>
        <dbReference type="ARBA" id="ARBA00022892"/>
    </source>
</evidence>
<dbReference type="InterPro" id="IPR016696">
    <property type="entry name" value="TRAPP-I_su5"/>
</dbReference>
<dbReference type="InterPro" id="IPR007194">
    <property type="entry name" value="TRAPP_component"/>
</dbReference>
<comment type="subcellular location">
    <subcellularLocation>
        <location evidence="1">Endoplasmic reticulum</location>
    </subcellularLocation>
    <subcellularLocation>
        <location evidence="2">Golgi apparatus</location>
    </subcellularLocation>
</comment>